<dbReference type="GO" id="GO:0005975">
    <property type="term" value="P:carbohydrate metabolic process"/>
    <property type="evidence" value="ECO:0007669"/>
    <property type="project" value="InterPro"/>
</dbReference>
<accession>A0AAE0S4N1</accession>
<dbReference type="FunFam" id="3.40.50.720:FF:000088">
    <property type="entry name" value="Glycerol-3-phosphate dehydrogenase [NAD(+)]"/>
    <property type="match status" value="1"/>
</dbReference>
<proteinExistence type="inferred from homology"/>
<evidence type="ECO:0000256" key="12">
    <source>
        <dbReference type="RuleBase" id="RU361243"/>
    </source>
</evidence>
<evidence type="ECO:0000256" key="1">
    <source>
        <dbReference type="ARBA" id="ARBA00004496"/>
    </source>
</evidence>
<reference evidence="15" key="3">
    <citation type="submission" date="2023-05" db="EMBL/GenBank/DDBJ databases">
        <authorList>
            <person name="Smith C.H."/>
        </authorList>
    </citation>
    <scope>NUCLEOTIDE SEQUENCE</scope>
    <source>
        <strain evidence="15">CHS0354</strain>
        <tissue evidence="15">Mantle</tissue>
    </source>
</reference>
<evidence type="ECO:0000256" key="3">
    <source>
        <dbReference type="ARBA" id="ARBA00011009"/>
    </source>
</evidence>
<evidence type="ECO:0000256" key="10">
    <source>
        <dbReference type="PIRSR" id="PIRSR000114-3"/>
    </source>
</evidence>
<dbReference type="PANTHER" id="PTHR11728:SF8">
    <property type="entry name" value="GLYCEROL-3-PHOSPHATE DEHYDROGENASE [NAD(+)]-RELATED"/>
    <property type="match status" value="1"/>
</dbReference>
<dbReference type="SUPFAM" id="SSF51735">
    <property type="entry name" value="NAD(P)-binding Rossmann-fold domains"/>
    <property type="match status" value="1"/>
</dbReference>
<evidence type="ECO:0000259" key="13">
    <source>
        <dbReference type="Pfam" id="PF01210"/>
    </source>
</evidence>
<keyword evidence="16" id="KW-1185">Reference proteome</keyword>
<dbReference type="InterPro" id="IPR011128">
    <property type="entry name" value="G3P_DH_NAD-dep_N"/>
</dbReference>
<keyword evidence="6 10" id="KW-0520">NAD</keyword>
<feature type="binding site" evidence="10">
    <location>
        <position position="311"/>
    </location>
    <ligand>
        <name>NAD(+)</name>
        <dbReference type="ChEBI" id="CHEBI:57540"/>
    </ligand>
</feature>
<comment type="similarity">
    <text evidence="3 11">Belongs to the NAD-dependent glycerol-3-phosphate dehydrogenase family.</text>
</comment>
<feature type="domain" description="Glycerol-3-phosphate dehydrogenase NAD-dependent N-terminal" evidence="13">
    <location>
        <begin position="47"/>
        <end position="215"/>
    </location>
</feature>
<dbReference type="Pfam" id="PF07479">
    <property type="entry name" value="NAD_Gly3P_dh_C"/>
    <property type="match status" value="1"/>
</dbReference>
<feature type="domain" description="Glycerol-3-phosphate dehydrogenase NAD-dependent C-terminal" evidence="14">
    <location>
        <begin position="236"/>
        <end position="382"/>
    </location>
</feature>
<feature type="binding site" evidence="10">
    <location>
        <begin position="51"/>
        <end position="56"/>
    </location>
    <ligand>
        <name>NAD(+)</name>
        <dbReference type="ChEBI" id="CHEBI:57540"/>
    </ligand>
</feature>
<evidence type="ECO:0000256" key="4">
    <source>
        <dbReference type="ARBA" id="ARBA00022490"/>
    </source>
</evidence>
<dbReference type="Pfam" id="PF01210">
    <property type="entry name" value="NAD_Gly3P_dh_N"/>
    <property type="match status" value="1"/>
</dbReference>
<keyword evidence="5 11" id="KW-0560">Oxidoreductase</keyword>
<evidence type="ECO:0000259" key="14">
    <source>
        <dbReference type="Pfam" id="PF07479"/>
    </source>
</evidence>
<dbReference type="GO" id="GO:0051287">
    <property type="term" value="F:NAD binding"/>
    <property type="evidence" value="ECO:0007669"/>
    <property type="project" value="UniProtKB-UniRule"/>
</dbReference>
<dbReference type="AlphaFoldDB" id="A0AAE0S4N1"/>
<comment type="catalytic activity">
    <reaction evidence="7 12">
        <text>sn-glycerol 3-phosphate + NAD(+) = dihydroxyacetone phosphate + NADH + H(+)</text>
        <dbReference type="Rhea" id="RHEA:11092"/>
        <dbReference type="ChEBI" id="CHEBI:15378"/>
        <dbReference type="ChEBI" id="CHEBI:57540"/>
        <dbReference type="ChEBI" id="CHEBI:57597"/>
        <dbReference type="ChEBI" id="CHEBI:57642"/>
        <dbReference type="ChEBI" id="CHEBI:57945"/>
        <dbReference type="EC" id="1.1.1.8"/>
    </reaction>
</comment>
<dbReference type="InterPro" id="IPR017751">
    <property type="entry name" value="G3P_DH_NAD-dep_euk"/>
</dbReference>
<keyword evidence="4" id="KW-0963">Cytoplasm</keyword>
<dbReference type="InterPro" id="IPR036291">
    <property type="entry name" value="NAD(P)-bd_dom_sf"/>
</dbReference>
<dbReference type="FunFam" id="1.10.1040.10:FF:000004">
    <property type="entry name" value="Glycerol-3-phosphate dehydrogenase [NAD(+)]"/>
    <property type="match status" value="1"/>
</dbReference>
<evidence type="ECO:0000256" key="2">
    <source>
        <dbReference type="ARBA" id="ARBA00005192"/>
    </source>
</evidence>
<dbReference type="PANTHER" id="PTHR11728">
    <property type="entry name" value="GLYCEROL-3-PHOSPHATE DEHYDROGENASE"/>
    <property type="match status" value="1"/>
</dbReference>
<comment type="subcellular location">
    <subcellularLocation>
        <location evidence="1">Cytoplasm</location>
    </subcellularLocation>
</comment>
<dbReference type="InterPro" id="IPR006168">
    <property type="entry name" value="G3P_DH_NAD-dep"/>
</dbReference>
<dbReference type="PIRSF" id="PIRSF000114">
    <property type="entry name" value="Glycerol-3-P_dh"/>
    <property type="match status" value="1"/>
</dbReference>
<feature type="binding site" evidence="9">
    <location>
        <position position="162"/>
    </location>
    <ligand>
        <name>substrate</name>
    </ligand>
</feature>
<dbReference type="SUPFAM" id="SSF48179">
    <property type="entry name" value="6-phosphogluconate dehydrogenase C-terminal domain-like"/>
    <property type="match status" value="1"/>
</dbReference>
<dbReference type="InterPro" id="IPR006109">
    <property type="entry name" value="G3P_DH_NAD-dep_C"/>
</dbReference>
<dbReference type="GO" id="GO:0042803">
    <property type="term" value="F:protein homodimerization activity"/>
    <property type="evidence" value="ECO:0007669"/>
    <property type="project" value="InterPro"/>
</dbReference>
<dbReference type="InterPro" id="IPR013328">
    <property type="entry name" value="6PGD_dom2"/>
</dbReference>
<protein>
    <recommendedName>
        <fullName evidence="12">Glycerol-3-phosphate dehydrogenase [NAD(+)]</fullName>
        <ecNumber evidence="12">1.1.1.8</ecNumber>
    </recommendedName>
</protein>
<dbReference type="NCBIfam" id="TIGR03376">
    <property type="entry name" value="glycerol3P_DH"/>
    <property type="match status" value="1"/>
</dbReference>
<dbReference type="InterPro" id="IPR008927">
    <property type="entry name" value="6-PGluconate_DH-like_C_sf"/>
</dbReference>
<feature type="active site" description="Proton acceptor" evidence="8">
    <location>
        <position position="247"/>
    </location>
</feature>
<feature type="binding site" evidence="10">
    <location>
        <position position="139"/>
    </location>
    <ligand>
        <name>NAD(+)</name>
        <dbReference type="ChEBI" id="CHEBI:57540"/>
    </ligand>
</feature>
<dbReference type="GO" id="GO:0005829">
    <property type="term" value="C:cytosol"/>
    <property type="evidence" value="ECO:0007669"/>
    <property type="project" value="TreeGrafter"/>
</dbReference>
<dbReference type="GO" id="GO:0046168">
    <property type="term" value="P:glycerol-3-phosphate catabolic process"/>
    <property type="evidence" value="ECO:0007669"/>
    <property type="project" value="UniProtKB-UniRule"/>
</dbReference>
<reference evidence="15" key="2">
    <citation type="journal article" date="2021" name="Genome Biol. Evol.">
        <title>Developing a high-quality reference genome for a parasitic bivalve with doubly uniparental inheritance (Bivalvia: Unionida).</title>
        <authorList>
            <person name="Smith C.H."/>
        </authorList>
    </citation>
    <scope>NUCLEOTIDE SEQUENCE</scope>
    <source>
        <strain evidence="15">CHS0354</strain>
        <tissue evidence="15">Mantle</tissue>
    </source>
</reference>
<feature type="binding site" evidence="10">
    <location>
        <position position="340"/>
    </location>
    <ligand>
        <name>NAD(+)</name>
        <dbReference type="ChEBI" id="CHEBI:57540"/>
    </ligand>
</feature>
<comment type="caution">
    <text evidence="15">The sequence shown here is derived from an EMBL/GenBank/DDBJ whole genome shotgun (WGS) entry which is preliminary data.</text>
</comment>
<evidence type="ECO:0000313" key="16">
    <source>
        <dbReference type="Proteomes" id="UP001195483"/>
    </source>
</evidence>
<feature type="binding site" evidence="9">
    <location>
        <begin position="311"/>
        <end position="312"/>
    </location>
    <ligand>
        <name>substrate</name>
    </ligand>
</feature>
<sequence>MFGSGSSCGLPVLLTDVYCKTLLVLNKPRYIACLHYLWGKTMGKKRVCIVGSGNWGSAIAKIIGKNVRDRSELFEETVMMYMYEELVNGRKLTEIVNTEHENVKYLPGIKLPDNIVAVPDVVEASKDADILIFVIPHQFVKTTCRSMAGKIKKDAVAVSLIKGFDQTPEVGIQLISTVIHDMLNIDCAVLMGANLAHEVAEEQFCETTIGAATEEEGNLIKEVFETPYFRCSVVTDAQTVEMCGALKNVVAIGAGIVDGLKMGDNTKAAVIRLGLMEMVAFGEMFIPGCTRETFFESCGVADLVATCHGGRNRMLGEAVVQSEKTLKELEKEILHGQSFQGPLVAREIYSMLELKNLTERFPLFTAIHQICKREMDPRDFIECLRNHPEHL</sequence>
<dbReference type="Proteomes" id="UP001195483">
    <property type="component" value="Unassembled WGS sequence"/>
</dbReference>
<evidence type="ECO:0000313" key="15">
    <source>
        <dbReference type="EMBL" id="KAK3585049.1"/>
    </source>
</evidence>
<dbReference type="GO" id="GO:0141152">
    <property type="term" value="F:glycerol-3-phosphate dehydrogenase (NAD+) activity"/>
    <property type="evidence" value="ECO:0007669"/>
    <property type="project" value="UniProtKB-UniRule"/>
</dbReference>
<dbReference type="EC" id="1.1.1.8" evidence="12"/>
<evidence type="ECO:0000256" key="9">
    <source>
        <dbReference type="PIRSR" id="PIRSR000114-2"/>
    </source>
</evidence>
<name>A0AAE0S4N1_9BIVA</name>
<gene>
    <name evidence="15" type="ORF">CHS0354_009899</name>
</gene>
<dbReference type="PROSITE" id="PS00957">
    <property type="entry name" value="NAD_G3PDH"/>
    <property type="match status" value="1"/>
</dbReference>
<reference evidence="15" key="1">
    <citation type="journal article" date="2021" name="Genome Biol. Evol.">
        <title>A High-Quality Reference Genome for a Parasitic Bivalve with Doubly Uniparental Inheritance (Bivalvia: Unionida).</title>
        <authorList>
            <person name="Smith C.H."/>
        </authorList>
    </citation>
    <scope>NUCLEOTIDE SEQUENCE</scope>
    <source>
        <strain evidence="15">CHS0354</strain>
    </source>
</reference>
<dbReference type="Gene3D" id="3.40.50.720">
    <property type="entry name" value="NAD(P)-binding Rossmann-like Domain"/>
    <property type="match status" value="1"/>
</dbReference>
<organism evidence="15 16">
    <name type="scientific">Potamilus streckersoni</name>
    <dbReference type="NCBI Taxonomy" id="2493646"/>
    <lineage>
        <taxon>Eukaryota</taxon>
        <taxon>Metazoa</taxon>
        <taxon>Spiralia</taxon>
        <taxon>Lophotrochozoa</taxon>
        <taxon>Mollusca</taxon>
        <taxon>Bivalvia</taxon>
        <taxon>Autobranchia</taxon>
        <taxon>Heteroconchia</taxon>
        <taxon>Palaeoheterodonta</taxon>
        <taxon>Unionida</taxon>
        <taxon>Unionoidea</taxon>
        <taxon>Unionidae</taxon>
        <taxon>Ambleminae</taxon>
        <taxon>Lampsilini</taxon>
        <taxon>Potamilus</taxon>
    </lineage>
</organism>
<evidence type="ECO:0000256" key="8">
    <source>
        <dbReference type="PIRSR" id="PIRSR000114-1"/>
    </source>
</evidence>
<dbReference type="EMBL" id="JAEAOA010000628">
    <property type="protein sequence ID" value="KAK3585049.1"/>
    <property type="molecule type" value="Genomic_DNA"/>
</dbReference>
<evidence type="ECO:0000256" key="5">
    <source>
        <dbReference type="ARBA" id="ARBA00023002"/>
    </source>
</evidence>
<comment type="pathway">
    <text evidence="2">Phospholipid metabolism; alpha-glycerophosphate cycle.</text>
</comment>
<evidence type="ECO:0000256" key="11">
    <source>
        <dbReference type="RuleBase" id="RU000437"/>
    </source>
</evidence>
<dbReference type="Gene3D" id="1.10.1040.10">
    <property type="entry name" value="N-(1-d-carboxylethyl)-l-norvaline Dehydrogenase, domain 2"/>
    <property type="match status" value="1"/>
</dbReference>
<dbReference type="PRINTS" id="PR00077">
    <property type="entry name" value="GPDHDRGNASE"/>
</dbReference>
<evidence type="ECO:0000256" key="6">
    <source>
        <dbReference type="ARBA" id="ARBA00023027"/>
    </source>
</evidence>
<feature type="binding site" evidence="10">
    <location>
        <position position="196"/>
    </location>
    <ligand>
        <name>NAD(+)</name>
        <dbReference type="ChEBI" id="CHEBI:57540"/>
    </ligand>
</feature>
<evidence type="ECO:0000256" key="7">
    <source>
        <dbReference type="ARBA" id="ARBA00048683"/>
    </source>
</evidence>